<dbReference type="AlphaFoldDB" id="A0A7W1WZ82"/>
<organism evidence="2 3">
    <name type="scientific">Marinobacterium marinum</name>
    <dbReference type="NCBI Taxonomy" id="2756129"/>
    <lineage>
        <taxon>Bacteria</taxon>
        <taxon>Pseudomonadati</taxon>
        <taxon>Pseudomonadota</taxon>
        <taxon>Gammaproteobacteria</taxon>
        <taxon>Oceanospirillales</taxon>
        <taxon>Oceanospirillaceae</taxon>
        <taxon>Marinobacterium</taxon>
    </lineage>
</organism>
<dbReference type="RefSeq" id="WP_181740032.1">
    <property type="nucleotide sequence ID" value="NZ_JACEMT010000050.1"/>
</dbReference>
<dbReference type="EMBL" id="JACEMT010000050">
    <property type="protein sequence ID" value="MBA4502853.1"/>
    <property type="molecule type" value="Genomic_DNA"/>
</dbReference>
<reference evidence="2 3" key="1">
    <citation type="submission" date="2020-07" db="EMBL/GenBank/DDBJ databases">
        <title>Bacterium isolated from marien macroalgae.</title>
        <authorList>
            <person name="Zhu K."/>
            <person name="Lu D."/>
            <person name="Du Z."/>
        </authorList>
    </citation>
    <scope>NUCLEOTIDE SEQUENCE [LARGE SCALE GENOMIC DNA]</scope>
    <source>
        <strain evidence="2 3">3-1745</strain>
    </source>
</reference>
<feature type="signal peptide" evidence="1">
    <location>
        <begin position="1"/>
        <end position="24"/>
    </location>
</feature>
<sequence length="306" mass="33924">MTRFLSRRLLAGLLCCLLCSAAQAERALMVLSDFGHSYQQVRDATRATSGQSIDVRTLDQLTPADHRQRSIILAVGSRACEQMLNRYQSDSRLVCSFLPSTTFQQLIQQLLPKQEHQGVSAIFIDQPLLRQIRLAHLIKPDANTLGAALSSASRSLRRPLENSTRSVGLTLHLTYLSTHDNPAEKLIPVIQGSDLFLVIPDSRVFNRTTSKWLLHLALRHQVPVIGFSENYTHAGAAASIHSSAVQIGQQTGEWLTRLQAGEPLPPPSYPAYFDISINPVAMRTLKLSPVDLDSLKQALLHLEDTH</sequence>
<name>A0A7W1WZ82_9GAMM</name>
<dbReference type="Pfam" id="PF04392">
    <property type="entry name" value="ABC_sub_bind"/>
    <property type="match status" value="1"/>
</dbReference>
<dbReference type="Proteomes" id="UP000538931">
    <property type="component" value="Unassembled WGS sequence"/>
</dbReference>
<evidence type="ECO:0008006" key="4">
    <source>
        <dbReference type="Google" id="ProtNLM"/>
    </source>
</evidence>
<dbReference type="PANTHER" id="PTHR35271">
    <property type="entry name" value="ABC TRANSPORTER, SUBSTRATE-BINDING LIPOPROTEIN-RELATED"/>
    <property type="match status" value="1"/>
</dbReference>
<accession>A0A7W1WZ82</accession>
<keyword evidence="3" id="KW-1185">Reference proteome</keyword>
<gene>
    <name evidence="2" type="ORF">H1S06_10815</name>
</gene>
<keyword evidence="1" id="KW-0732">Signal</keyword>
<evidence type="ECO:0000313" key="2">
    <source>
        <dbReference type="EMBL" id="MBA4502853.1"/>
    </source>
</evidence>
<dbReference type="Gene3D" id="3.40.50.2300">
    <property type="match status" value="1"/>
</dbReference>
<evidence type="ECO:0000256" key="1">
    <source>
        <dbReference type="SAM" id="SignalP"/>
    </source>
</evidence>
<dbReference type="PANTHER" id="PTHR35271:SF1">
    <property type="entry name" value="ABC TRANSPORTER, SUBSTRATE-BINDING LIPOPROTEIN"/>
    <property type="match status" value="1"/>
</dbReference>
<evidence type="ECO:0000313" key="3">
    <source>
        <dbReference type="Proteomes" id="UP000538931"/>
    </source>
</evidence>
<dbReference type="InterPro" id="IPR007487">
    <property type="entry name" value="ABC_transpt-TYRBP-like"/>
</dbReference>
<proteinExistence type="predicted"/>
<feature type="chain" id="PRO_5030835142" description="ABC transporter substrate-binding protein" evidence="1">
    <location>
        <begin position="25"/>
        <end position="306"/>
    </location>
</feature>
<protein>
    <recommendedName>
        <fullName evidence="4">ABC transporter substrate-binding protein</fullName>
    </recommendedName>
</protein>
<comment type="caution">
    <text evidence="2">The sequence shown here is derived from an EMBL/GenBank/DDBJ whole genome shotgun (WGS) entry which is preliminary data.</text>
</comment>